<feature type="domain" description="Protein kinase" evidence="10">
    <location>
        <begin position="1"/>
        <end position="251"/>
    </location>
</feature>
<evidence type="ECO:0000259" key="10">
    <source>
        <dbReference type="PROSITE" id="PS50011"/>
    </source>
</evidence>
<comment type="caution">
    <text evidence="11">The sequence shown here is derived from an EMBL/GenBank/DDBJ whole genome shotgun (WGS) entry which is preliminary data.</text>
</comment>
<evidence type="ECO:0000256" key="8">
    <source>
        <dbReference type="ARBA" id="ARBA00022840"/>
    </source>
</evidence>
<evidence type="ECO:0000256" key="4">
    <source>
        <dbReference type="ARBA" id="ARBA00022553"/>
    </source>
</evidence>
<organism evidence="11 12">
    <name type="scientific">Uria aalge</name>
    <name type="common">Common mure</name>
    <name type="synonym">Colymbus aalge</name>
    <dbReference type="NCBI Taxonomy" id="13746"/>
    <lineage>
        <taxon>Eukaryota</taxon>
        <taxon>Metazoa</taxon>
        <taxon>Chordata</taxon>
        <taxon>Craniata</taxon>
        <taxon>Vertebrata</taxon>
        <taxon>Euteleostomi</taxon>
        <taxon>Archelosauria</taxon>
        <taxon>Archosauria</taxon>
        <taxon>Dinosauria</taxon>
        <taxon>Saurischia</taxon>
        <taxon>Theropoda</taxon>
        <taxon>Coelurosauria</taxon>
        <taxon>Aves</taxon>
        <taxon>Neognathae</taxon>
        <taxon>Neoaves</taxon>
        <taxon>Charadriiformes</taxon>
        <taxon>Alcidae</taxon>
        <taxon>Uria</taxon>
    </lineage>
</organism>
<name>A0A7L3U6I1_URIAL</name>
<evidence type="ECO:0000256" key="5">
    <source>
        <dbReference type="ARBA" id="ARBA00022679"/>
    </source>
</evidence>
<keyword evidence="8" id="KW-0067">ATP-binding</keyword>
<dbReference type="Gene3D" id="1.10.510.10">
    <property type="entry name" value="Transferase(Phosphotransferase) domain 1"/>
    <property type="match status" value="1"/>
</dbReference>
<feature type="region of interest" description="Disordered" evidence="9">
    <location>
        <begin position="258"/>
        <end position="305"/>
    </location>
</feature>
<dbReference type="Gene3D" id="3.30.200.20">
    <property type="entry name" value="Phosphorylase Kinase, domain 1"/>
    <property type="match status" value="1"/>
</dbReference>
<dbReference type="AlphaFoldDB" id="A0A7L3U6I1"/>
<dbReference type="GO" id="GO:0004674">
    <property type="term" value="F:protein serine/threonine kinase activity"/>
    <property type="evidence" value="ECO:0007669"/>
    <property type="project" value="UniProtKB-KW"/>
</dbReference>
<dbReference type="PROSITE" id="PS50011">
    <property type="entry name" value="PROTEIN_KINASE_DOM"/>
    <property type="match status" value="1"/>
</dbReference>
<dbReference type="PANTHER" id="PTHR24055">
    <property type="entry name" value="MITOGEN-ACTIVATED PROTEIN KINASE"/>
    <property type="match status" value="1"/>
</dbReference>
<dbReference type="InterPro" id="IPR011009">
    <property type="entry name" value="Kinase-like_dom_sf"/>
</dbReference>
<dbReference type="EMBL" id="VZUE01000112">
    <property type="protein sequence ID" value="NXV47504.1"/>
    <property type="molecule type" value="Genomic_DNA"/>
</dbReference>
<dbReference type="SUPFAM" id="SSF56112">
    <property type="entry name" value="Protein kinase-like (PK-like)"/>
    <property type="match status" value="1"/>
</dbReference>
<dbReference type="PROSITE" id="PS00108">
    <property type="entry name" value="PROTEIN_KINASE_ST"/>
    <property type="match status" value="1"/>
</dbReference>
<keyword evidence="4" id="KW-0597">Phosphoprotein</keyword>
<dbReference type="Pfam" id="PF00069">
    <property type="entry name" value="Pkinase"/>
    <property type="match status" value="1"/>
</dbReference>
<evidence type="ECO:0000256" key="1">
    <source>
        <dbReference type="ARBA" id="ARBA00001946"/>
    </source>
</evidence>
<dbReference type="FunFam" id="1.10.510.10:FF:000104">
    <property type="entry name" value="serine/threonine-protein kinase MAK isoform X1"/>
    <property type="match status" value="1"/>
</dbReference>
<dbReference type="CDD" id="cd07830">
    <property type="entry name" value="STKc_MAK_like"/>
    <property type="match status" value="1"/>
</dbReference>
<feature type="non-terminal residue" evidence="11">
    <location>
        <position position="1"/>
    </location>
</feature>
<keyword evidence="3" id="KW-0723">Serine/threonine-protein kinase</keyword>
<evidence type="ECO:0000313" key="12">
    <source>
        <dbReference type="Proteomes" id="UP000535478"/>
    </source>
</evidence>
<proteinExistence type="inferred from homology"/>
<evidence type="ECO:0000313" key="11">
    <source>
        <dbReference type="EMBL" id="NXV47504.1"/>
    </source>
</evidence>
<evidence type="ECO:0000256" key="3">
    <source>
        <dbReference type="ARBA" id="ARBA00022527"/>
    </source>
</evidence>
<keyword evidence="7 11" id="KW-0418">Kinase</keyword>
<feature type="non-terminal residue" evidence="11">
    <location>
        <position position="594"/>
    </location>
</feature>
<comment type="similarity">
    <text evidence="2">Belongs to the protein kinase superfamily. CMGC Ser/Thr protein kinase family. CDC2/CDKX subfamily.</text>
</comment>
<dbReference type="SMART" id="SM00220">
    <property type="entry name" value="S_TKc"/>
    <property type="match status" value="1"/>
</dbReference>
<evidence type="ECO:0000256" key="7">
    <source>
        <dbReference type="ARBA" id="ARBA00022777"/>
    </source>
</evidence>
<evidence type="ECO:0000256" key="2">
    <source>
        <dbReference type="ARBA" id="ARBA00006485"/>
    </source>
</evidence>
<dbReference type="GO" id="GO:0005524">
    <property type="term" value="F:ATP binding"/>
    <property type="evidence" value="ECO:0007669"/>
    <property type="project" value="UniProtKB-KW"/>
</dbReference>
<evidence type="ECO:0000256" key="6">
    <source>
        <dbReference type="ARBA" id="ARBA00022741"/>
    </source>
</evidence>
<accession>A0A7L3U6I1</accession>
<comment type="cofactor">
    <cofactor evidence="1">
        <name>Mg(2+)</name>
        <dbReference type="ChEBI" id="CHEBI:18420"/>
    </cofactor>
</comment>
<gene>
    <name evidence="11" type="primary">Mak</name>
    <name evidence="11" type="ORF">URIAAL_R10336</name>
</gene>
<dbReference type="Proteomes" id="UP000535478">
    <property type="component" value="Unassembled WGS sequence"/>
</dbReference>
<keyword evidence="6" id="KW-0547">Nucleotide-binding</keyword>
<evidence type="ECO:0000256" key="9">
    <source>
        <dbReference type="SAM" id="MobiDB-lite"/>
    </source>
</evidence>
<feature type="compositionally biased region" description="Polar residues" evidence="9">
    <location>
        <begin position="345"/>
        <end position="357"/>
    </location>
</feature>
<reference evidence="11 12" key="1">
    <citation type="submission" date="2019-09" db="EMBL/GenBank/DDBJ databases">
        <title>Bird 10,000 Genomes (B10K) Project - Family phase.</title>
        <authorList>
            <person name="Zhang G."/>
        </authorList>
    </citation>
    <scope>NUCLEOTIDE SEQUENCE [LARGE SCALE GENOMIC DNA]</scope>
    <source>
        <strain evidence="11">OUT-0019</strain>
        <tissue evidence="11">Blood</tissue>
    </source>
</reference>
<feature type="compositionally biased region" description="Low complexity" evidence="9">
    <location>
        <begin position="324"/>
        <end position="344"/>
    </location>
</feature>
<keyword evidence="5" id="KW-0808">Transferase</keyword>
<dbReference type="InterPro" id="IPR008271">
    <property type="entry name" value="Ser/Thr_kinase_AS"/>
</dbReference>
<feature type="region of interest" description="Disordered" evidence="9">
    <location>
        <begin position="324"/>
        <end position="366"/>
    </location>
</feature>
<keyword evidence="12" id="KW-1185">Reference proteome</keyword>
<dbReference type="InterPro" id="IPR050117">
    <property type="entry name" value="MAPK"/>
</dbReference>
<sequence length="594" mass="66640">RMKRKFYSWDECMNLREVKSLKKLNHANVIKLKEVIRENDHLYFVFEYMKENLYQLMKDRNKLFPESVIRNMMYQILQGLAFIHKHGFFHRDMKPENLLCIGPELVKIADFGLARELRSQPPYTDYVSTRWYRAPEVLLRSSIYSSPIDMWAVGSIMAELYTLRPLFPGTSEVDEIFKICQVLGTPKKSEWPEGYHLASAMNFRFPQCVPISLKTLIPNASNEAIQLMSDMLNWNPKKRPTATQALKYPYFQVGQVLGPPPQHLEKQTPIKPVQPTEPKPALPKLEAISKPEPVSSPGVPDKTELQPLSKVNHQPLQQIQLPQNTANQQVPKQQQPQAQPFFPTINKNSSPVTSGPQNGAVGPKSCRRRWGQTLVNAVDSWDDLDDTEFGMSCSKKPSIALLKEKKNKECLFSVPEPQASHCIQPGGENKVLMRNDSGRSNTSAKQYYLRQSRYLPGVNPKSVSLVAVSKEGSHGTWNNQLFSKPLAHTGGGVAFNRNTTGNSGFVSGAAYNPSGVYIPSFHKKEAGSAGQRIQLAPLGAPISDYSWKTKAARPPLPGPTFNSAAKNVTILTRPPAIQPVHGRTDWVAKYGGNR</sequence>
<dbReference type="InterPro" id="IPR000719">
    <property type="entry name" value="Prot_kinase_dom"/>
</dbReference>
<protein>
    <submittedName>
        <fullName evidence="11">MAK kinase</fullName>
    </submittedName>
</protein>